<comment type="caution">
    <text evidence="2">The sequence shown here is derived from an EMBL/GenBank/DDBJ whole genome shotgun (WGS) entry which is preliminary data.</text>
</comment>
<protein>
    <submittedName>
        <fullName evidence="2">Uncharacterized protein</fullName>
    </submittedName>
</protein>
<organism evidence="2 3">
    <name type="scientific">Acacia crassicarpa</name>
    <name type="common">northern wattle</name>
    <dbReference type="NCBI Taxonomy" id="499986"/>
    <lineage>
        <taxon>Eukaryota</taxon>
        <taxon>Viridiplantae</taxon>
        <taxon>Streptophyta</taxon>
        <taxon>Embryophyta</taxon>
        <taxon>Tracheophyta</taxon>
        <taxon>Spermatophyta</taxon>
        <taxon>Magnoliopsida</taxon>
        <taxon>eudicotyledons</taxon>
        <taxon>Gunneridae</taxon>
        <taxon>Pentapetalae</taxon>
        <taxon>rosids</taxon>
        <taxon>fabids</taxon>
        <taxon>Fabales</taxon>
        <taxon>Fabaceae</taxon>
        <taxon>Caesalpinioideae</taxon>
        <taxon>mimosoid clade</taxon>
        <taxon>Acacieae</taxon>
        <taxon>Acacia</taxon>
    </lineage>
</organism>
<dbReference type="EMBL" id="JAWXYG010000001">
    <property type="protein sequence ID" value="KAK4284773.1"/>
    <property type="molecule type" value="Genomic_DNA"/>
</dbReference>
<feature type="compositionally biased region" description="Acidic residues" evidence="1">
    <location>
        <begin position="35"/>
        <end position="50"/>
    </location>
</feature>
<accession>A0AAE1N7K2</accession>
<feature type="compositionally biased region" description="Basic and acidic residues" evidence="1">
    <location>
        <begin position="86"/>
        <end position="95"/>
    </location>
</feature>
<name>A0AAE1N7K2_9FABA</name>
<feature type="region of interest" description="Disordered" evidence="1">
    <location>
        <begin position="86"/>
        <end position="141"/>
    </location>
</feature>
<evidence type="ECO:0000313" key="3">
    <source>
        <dbReference type="Proteomes" id="UP001293593"/>
    </source>
</evidence>
<gene>
    <name evidence="2" type="ORF">QN277_001556</name>
</gene>
<sequence length="200" mass="22396">MENTSSIEFLLLQEVQFLEVNDDLLSQWEFVNVLDSEEQPEEEEEDDADGDSVPQKKTASWVSSISWSVSPDSGRTDGIRYHLPHFDAPKLKEQPDDAGYSNGDRRFDDVEGAIDDGSQSGDGDAGGYGGDDYEDTDDYDGYDLDDELVPWSVNAKFGRQRMRKLGKRGFSKMNNSKKSPYLFVRAGCVRGKHGLGLKHN</sequence>
<keyword evidence="3" id="KW-1185">Reference proteome</keyword>
<reference evidence="2" key="1">
    <citation type="submission" date="2023-10" db="EMBL/GenBank/DDBJ databases">
        <title>Chromosome-level genome of the transformable northern wattle, Acacia crassicarpa.</title>
        <authorList>
            <person name="Massaro I."/>
            <person name="Sinha N.R."/>
            <person name="Poethig S."/>
            <person name="Leichty A.R."/>
        </authorList>
    </citation>
    <scope>NUCLEOTIDE SEQUENCE</scope>
    <source>
        <strain evidence="2">Acra3RX</strain>
        <tissue evidence="2">Leaf</tissue>
    </source>
</reference>
<evidence type="ECO:0000256" key="1">
    <source>
        <dbReference type="SAM" id="MobiDB-lite"/>
    </source>
</evidence>
<dbReference type="PANTHER" id="PTHR48213">
    <property type="entry name" value="VID27-LIKE PROTEIN"/>
    <property type="match status" value="1"/>
</dbReference>
<feature type="compositionally biased region" description="Low complexity" evidence="1">
    <location>
        <begin position="60"/>
        <end position="70"/>
    </location>
</feature>
<dbReference type="PANTHER" id="PTHR48213:SF1">
    <property type="entry name" value="PROSTATIC SPERMINE-BINDING-LIKE PROTEIN"/>
    <property type="match status" value="1"/>
</dbReference>
<dbReference type="AlphaFoldDB" id="A0AAE1N7K2"/>
<feature type="compositionally biased region" description="Acidic residues" evidence="1">
    <location>
        <begin position="131"/>
        <end position="141"/>
    </location>
</feature>
<dbReference type="Proteomes" id="UP001293593">
    <property type="component" value="Unassembled WGS sequence"/>
</dbReference>
<feature type="region of interest" description="Disordered" evidence="1">
    <location>
        <begin position="35"/>
        <end position="73"/>
    </location>
</feature>
<proteinExistence type="predicted"/>
<evidence type="ECO:0000313" key="2">
    <source>
        <dbReference type="EMBL" id="KAK4284773.1"/>
    </source>
</evidence>